<comment type="subcellular location">
    <subcellularLocation>
        <location evidence="2">Golgi apparatus membrane</location>
        <topology evidence="2">Single-pass type II membrane protein</topology>
    </subcellularLocation>
</comment>
<feature type="disulfide bond" evidence="25">
    <location>
        <begin position="368"/>
        <end position="470"/>
    </location>
</feature>
<evidence type="ECO:0000256" key="6">
    <source>
        <dbReference type="ARBA" id="ARBA00014817"/>
    </source>
</evidence>
<evidence type="ECO:0000256" key="25">
    <source>
        <dbReference type="PIRSR" id="PIRSR607754-3"/>
    </source>
</evidence>
<comment type="catalytic activity">
    <reaction evidence="22">
        <text>an N(4)-{beta-D-GlcNAc-(1-&gt;2)-alpha-D-Man-(1-&gt;3)-[alpha-D-Man-(1-&gt;6)]-beta-D-Man-(1-&gt;4)-beta-D-GlcNAc-(1-&gt;4)-beta-D-GlcNAc}-L-asparaginyl-[protein] + UDP-N-acetyl-alpha-D-glucosamine = N(4)-{beta-D-GlcNAc-(1-&gt;2)-alpha-D-Man-(1-&gt;3)-[beta-D-GlcNAc-(1-&gt;2)-alpha-D-Man-(1-&gt;6)]-beta-D-Man-(1-&gt;4)-beta-D-GlcNAc-(1-&gt;4)-beta-D-GlcNAc}-L-asparaginyl-[protein] + UDP + H(+)</text>
        <dbReference type="Rhea" id="RHEA:12941"/>
        <dbReference type="Rhea" id="RHEA-COMP:13526"/>
        <dbReference type="Rhea" id="RHEA-COMP:14369"/>
        <dbReference type="ChEBI" id="CHEBI:15378"/>
        <dbReference type="ChEBI" id="CHEBI:57705"/>
        <dbReference type="ChEBI" id="CHEBI:58223"/>
        <dbReference type="ChEBI" id="CHEBI:60615"/>
        <dbReference type="ChEBI" id="CHEBI:60651"/>
        <dbReference type="EC" id="2.4.1.143"/>
    </reaction>
</comment>
<organism evidence="26 27">
    <name type="scientific">Desmophyllum pertusum</name>
    <dbReference type="NCBI Taxonomy" id="174260"/>
    <lineage>
        <taxon>Eukaryota</taxon>
        <taxon>Metazoa</taxon>
        <taxon>Cnidaria</taxon>
        <taxon>Anthozoa</taxon>
        <taxon>Hexacorallia</taxon>
        <taxon>Scleractinia</taxon>
        <taxon>Caryophylliina</taxon>
        <taxon>Caryophylliidae</taxon>
        <taxon>Desmophyllum</taxon>
    </lineage>
</organism>
<keyword evidence="12" id="KW-1133">Transmembrane helix</keyword>
<dbReference type="InterPro" id="IPR029044">
    <property type="entry name" value="Nucleotide-diphossugar_trans"/>
</dbReference>
<dbReference type="GO" id="GO:0009312">
    <property type="term" value="P:oligosaccharide biosynthetic process"/>
    <property type="evidence" value="ECO:0007669"/>
    <property type="project" value="InterPro"/>
</dbReference>
<keyword evidence="9" id="KW-0812">Transmembrane</keyword>
<evidence type="ECO:0000256" key="3">
    <source>
        <dbReference type="ARBA" id="ARBA00004922"/>
    </source>
</evidence>
<keyword evidence="10 24" id="KW-0479">Metal-binding</keyword>
<evidence type="ECO:0000256" key="23">
    <source>
        <dbReference type="PIRSR" id="PIRSR607754-1"/>
    </source>
</evidence>
<comment type="caution">
    <text evidence="26">The sequence shown here is derived from an EMBL/GenBank/DDBJ whole genome shotgun (WGS) entry which is preliminary data.</text>
</comment>
<evidence type="ECO:0000256" key="5">
    <source>
        <dbReference type="ARBA" id="ARBA00012613"/>
    </source>
</evidence>
<evidence type="ECO:0000256" key="10">
    <source>
        <dbReference type="ARBA" id="ARBA00022723"/>
    </source>
</evidence>
<feature type="binding site" evidence="23">
    <location>
        <position position="180"/>
    </location>
    <ligand>
        <name>substrate</name>
    </ligand>
</feature>
<dbReference type="GO" id="GO:0008455">
    <property type="term" value="F:alpha-1,6-mannosylglycoprotein 2-beta-N-acetylglucosaminyltransferase activity"/>
    <property type="evidence" value="ECO:0007669"/>
    <property type="project" value="UniProtKB-EC"/>
</dbReference>
<comment type="pathway">
    <text evidence="3">Protein modification; protein glycosylation.</text>
</comment>
<evidence type="ECO:0000256" key="12">
    <source>
        <dbReference type="ARBA" id="ARBA00022989"/>
    </source>
</evidence>
<keyword evidence="16" id="KW-0325">Glycoprotein</keyword>
<evidence type="ECO:0000256" key="14">
    <source>
        <dbReference type="ARBA" id="ARBA00023136"/>
    </source>
</evidence>
<dbReference type="PANTHER" id="PTHR12871:SF0">
    <property type="entry name" value="ALPHA-1,6-MANNOSYL-GLYCOPROTEIN 2-BETA-N-ACETYLGLUCOSAMINYLTRANSFERASE"/>
    <property type="match status" value="1"/>
</dbReference>
<feature type="disulfide bond" evidence="25">
    <location>
        <begin position="408"/>
        <end position="417"/>
    </location>
</feature>
<keyword evidence="13" id="KW-0333">Golgi apparatus</keyword>
<accession>A0A9W9YH73</accession>
<dbReference type="GO" id="GO:0006487">
    <property type="term" value="P:protein N-linked glycosylation"/>
    <property type="evidence" value="ECO:0007669"/>
    <property type="project" value="TreeGrafter"/>
</dbReference>
<dbReference type="GO" id="GO:0005795">
    <property type="term" value="C:Golgi stack"/>
    <property type="evidence" value="ECO:0007669"/>
    <property type="project" value="InterPro"/>
</dbReference>
<evidence type="ECO:0000256" key="13">
    <source>
        <dbReference type="ARBA" id="ARBA00023034"/>
    </source>
</evidence>
<evidence type="ECO:0000256" key="21">
    <source>
        <dbReference type="ARBA" id="ARBA00032915"/>
    </source>
</evidence>
<dbReference type="SUPFAM" id="SSF53448">
    <property type="entry name" value="Nucleotide-diphospho-sugar transferases"/>
    <property type="match status" value="1"/>
</dbReference>
<evidence type="ECO:0000256" key="18">
    <source>
        <dbReference type="ARBA" id="ARBA00029663"/>
    </source>
</evidence>
<sequence length="477" mass="54667">MMFKYGGTTIRLFSRKLFILVTVGIGAVLAVLTLHEMITFDPSIHKDSLPNSNVYLNPPQNSHHLKGLVQTSIQDAVAKKENINNNIPQESLQVVTLHPTIKISQNKTVSSDIQSLRDLVRAINEAEYIRNGDKFGRTLSQGSIVIVVQVHDRGDYFAYLLQSLSRAKGIEEALLVISHDYYSEEINRHVQSIDFCKVIQIFFPFSDQLYPNQFPGTDPNDCPRDIKQEKAREIGCNNAETPDMFGHYRQAKFTMIKHHWWWKANKVFDMLNVTKTYMGPVLFLEEDYFVSPDFYHMLRLLYDSKKSGCKDDCDLITLGTYKSVDNYEQNGGKDTADLSVWRSHEHNMGLAFDRTTWNKIKECSEVFCKSYDEYNWDWSLMKISATCLSHPFKSLVLKGPRVYHLGECGLHHKKKDCNIEATVQKFQTVIDKNTNSFFPPSVFIQPGETSLISKFGPNGGWGDSRDHALCFQLMQNT</sequence>
<proteinExistence type="inferred from homology"/>
<dbReference type="EC" id="2.4.1.143" evidence="5"/>
<dbReference type="GO" id="GO:0046872">
    <property type="term" value="F:metal ion binding"/>
    <property type="evidence" value="ECO:0007669"/>
    <property type="project" value="UniProtKB-KW"/>
</dbReference>
<evidence type="ECO:0000256" key="7">
    <source>
        <dbReference type="ARBA" id="ARBA00022676"/>
    </source>
</evidence>
<feature type="binding site" evidence="24">
    <location>
        <position position="287"/>
    </location>
    <ligand>
        <name>Mn(2+)</name>
        <dbReference type="ChEBI" id="CHEBI:29035"/>
    </ligand>
</feature>
<keyword evidence="14" id="KW-0472">Membrane</keyword>
<comment type="cofactor">
    <cofactor evidence="1 24">
        <name>Mn(2+)</name>
        <dbReference type="ChEBI" id="CHEBI:29035"/>
    </cofactor>
</comment>
<keyword evidence="8 26" id="KW-0808">Transferase</keyword>
<dbReference type="PANTHER" id="PTHR12871">
    <property type="entry name" value="BETA-1,2-N-ACETYLGLUCOSAMINYLTRANSFERASE II"/>
    <property type="match status" value="1"/>
</dbReference>
<keyword evidence="15 25" id="KW-1015">Disulfide bond</keyword>
<dbReference type="AlphaFoldDB" id="A0A9W9YH73"/>
<evidence type="ECO:0000256" key="4">
    <source>
        <dbReference type="ARBA" id="ARBA00011011"/>
    </source>
</evidence>
<evidence type="ECO:0000256" key="22">
    <source>
        <dbReference type="ARBA" id="ARBA00093257"/>
    </source>
</evidence>
<evidence type="ECO:0000256" key="15">
    <source>
        <dbReference type="ARBA" id="ARBA00023157"/>
    </source>
</evidence>
<protein>
    <recommendedName>
        <fullName evidence="6">Alpha-1,6-mannosyl-glycoprotein 2-beta-N-acetylglucosaminyltransferase</fullName>
        <ecNumber evidence="5">2.4.1.143</ecNumber>
    </recommendedName>
    <alternativeName>
        <fullName evidence="21">Beta-1,2-N-acetylglucosaminyltransferase II</fullName>
    </alternativeName>
    <alternativeName>
        <fullName evidence="20">GlcNAc-T II</fullName>
    </alternativeName>
    <alternativeName>
        <fullName evidence="19">Mannoside acetylglucosaminyltransferase 2</fullName>
    </alternativeName>
    <alternativeName>
        <fullName evidence="18">N-glycosyl-oligosaccharide-glycoprotein N-acetylglucosaminyltransferase II</fullName>
    </alternativeName>
</protein>
<evidence type="ECO:0000256" key="24">
    <source>
        <dbReference type="PIRSR" id="PIRSR607754-2"/>
    </source>
</evidence>
<comment type="similarity">
    <text evidence="4">Belongs to the glycosyltransferase 16 (GT16) protein family.</text>
</comment>
<feature type="disulfide bond" evidence="25">
    <location>
        <begin position="309"/>
        <end position="313"/>
    </location>
</feature>
<evidence type="ECO:0000256" key="17">
    <source>
        <dbReference type="ARBA" id="ARBA00023211"/>
    </source>
</evidence>
<feature type="disulfide bond" evidence="25">
    <location>
        <begin position="363"/>
        <end position="387"/>
    </location>
</feature>
<evidence type="ECO:0000256" key="2">
    <source>
        <dbReference type="ARBA" id="ARBA00004323"/>
    </source>
</evidence>
<keyword evidence="7 26" id="KW-0328">Glycosyltransferase</keyword>
<dbReference type="Gene3D" id="3.90.550.10">
    <property type="entry name" value="Spore Coat Polysaccharide Biosynthesis Protein SpsA, Chain A"/>
    <property type="match status" value="1"/>
</dbReference>
<keyword evidence="17 24" id="KW-0464">Manganese</keyword>
<keyword evidence="11" id="KW-0735">Signal-anchor</keyword>
<evidence type="ECO:0000256" key="11">
    <source>
        <dbReference type="ARBA" id="ARBA00022968"/>
    </source>
</evidence>
<evidence type="ECO:0000256" key="19">
    <source>
        <dbReference type="ARBA" id="ARBA00031203"/>
    </source>
</evidence>
<dbReference type="OrthoDB" id="6019616at2759"/>
<evidence type="ECO:0000256" key="8">
    <source>
        <dbReference type="ARBA" id="ARBA00022679"/>
    </source>
</evidence>
<dbReference type="EMBL" id="MU827782">
    <property type="protein sequence ID" value="KAJ7336528.1"/>
    <property type="molecule type" value="Genomic_DNA"/>
</dbReference>
<keyword evidence="27" id="KW-1185">Reference proteome</keyword>
<evidence type="ECO:0000313" key="26">
    <source>
        <dbReference type="EMBL" id="KAJ7336528.1"/>
    </source>
</evidence>
<feature type="binding site" evidence="24">
    <location>
        <position position="404"/>
    </location>
    <ligand>
        <name>Mn(2+)</name>
        <dbReference type="ChEBI" id="CHEBI:29035"/>
    </ligand>
</feature>
<evidence type="ECO:0000256" key="16">
    <source>
        <dbReference type="ARBA" id="ARBA00023180"/>
    </source>
</evidence>
<evidence type="ECO:0000256" key="20">
    <source>
        <dbReference type="ARBA" id="ARBA00032552"/>
    </source>
</evidence>
<dbReference type="GO" id="GO:0000139">
    <property type="term" value="C:Golgi membrane"/>
    <property type="evidence" value="ECO:0007669"/>
    <property type="project" value="UniProtKB-SubCell"/>
</dbReference>
<evidence type="ECO:0000313" key="27">
    <source>
        <dbReference type="Proteomes" id="UP001163046"/>
    </source>
</evidence>
<evidence type="ECO:0000256" key="1">
    <source>
        <dbReference type="ARBA" id="ARBA00001936"/>
    </source>
</evidence>
<dbReference type="Proteomes" id="UP001163046">
    <property type="component" value="Unassembled WGS sequence"/>
</dbReference>
<reference evidence="26" key="1">
    <citation type="submission" date="2023-01" db="EMBL/GenBank/DDBJ databases">
        <title>Genome assembly of the deep-sea coral Lophelia pertusa.</title>
        <authorList>
            <person name="Herrera S."/>
            <person name="Cordes E."/>
        </authorList>
    </citation>
    <scope>NUCLEOTIDE SEQUENCE</scope>
    <source>
        <strain evidence="26">USNM1676648</strain>
        <tissue evidence="26">Polyp</tissue>
    </source>
</reference>
<feature type="disulfide bond" evidence="25">
    <location>
        <begin position="222"/>
        <end position="236"/>
    </location>
</feature>
<feature type="binding site" evidence="23">
    <location>
        <begin position="149"/>
        <end position="153"/>
    </location>
    <ligand>
        <name>substrate</name>
    </ligand>
</feature>
<evidence type="ECO:0000256" key="9">
    <source>
        <dbReference type="ARBA" id="ARBA00022692"/>
    </source>
</evidence>
<name>A0A9W9YH73_9CNID</name>
<gene>
    <name evidence="26" type="primary">MGAT2</name>
    <name evidence="26" type="ORF">OS493_011738</name>
</gene>
<dbReference type="InterPro" id="IPR007754">
    <property type="entry name" value="GlcNAc_II"/>
</dbReference>
<dbReference type="Pfam" id="PF05060">
    <property type="entry name" value="MGAT2"/>
    <property type="match status" value="1"/>
</dbReference>